<accession>A0A4Y8VMN9</accession>
<dbReference type="GO" id="GO:0060567">
    <property type="term" value="P:negative regulation of termination of DNA-templated transcription"/>
    <property type="evidence" value="ECO:0007669"/>
    <property type="project" value="InterPro"/>
</dbReference>
<comment type="similarity">
    <text evidence="1">Belongs to the phage antitermination Q type 1 family.</text>
</comment>
<evidence type="ECO:0000256" key="2">
    <source>
        <dbReference type="ARBA" id="ARBA00023015"/>
    </source>
</evidence>
<dbReference type="RefSeq" id="WP_134826118.1">
    <property type="nucleotide sequence ID" value="NZ_SPDQ01000011.1"/>
</dbReference>
<proteinExistence type="inferred from homology"/>
<comment type="caution">
    <text evidence="5">The sequence shown here is derived from an EMBL/GenBank/DDBJ whole genome shotgun (WGS) entry which is preliminary data.</text>
</comment>
<sequence length="129" mass="14685">MKKRTYAGKPLGDTEWMLEQWGFWRMDGMGVPHYVSPLYVLMRDNTQCHGGVKEYSVTDDLALVLDGAVARLTKRNQQMGNFIWLYFGAKWTALRIARENDMGEAKAREVIKAGVAWIDSALETIREAA</sequence>
<reference evidence="5 6" key="1">
    <citation type="submission" date="2019-03" db="EMBL/GenBank/DDBJ databases">
        <title>Draft genome sequence of humic substances-degrading Pseudomonas kribbensis CHA-19 from forest soil.</title>
        <authorList>
            <person name="Kim D."/>
        </authorList>
    </citation>
    <scope>NUCLEOTIDE SEQUENCE [LARGE SCALE GENOMIC DNA]</scope>
    <source>
        <strain evidence="5 6">CHA-19</strain>
    </source>
</reference>
<keyword evidence="4" id="KW-0804">Transcription</keyword>
<dbReference type="InterPro" id="IPR010534">
    <property type="entry name" value="Phage_933W_GpQ"/>
</dbReference>
<dbReference type="OrthoDB" id="6401714at2"/>
<dbReference type="Proteomes" id="UP000297555">
    <property type="component" value="Unassembled WGS sequence"/>
</dbReference>
<gene>
    <name evidence="5" type="ORF">E4J90_09450</name>
</gene>
<dbReference type="Pfam" id="PF06530">
    <property type="entry name" value="Phage_antitermQ"/>
    <property type="match status" value="1"/>
</dbReference>
<evidence type="ECO:0000256" key="1">
    <source>
        <dbReference type="ARBA" id="ARBA00010234"/>
    </source>
</evidence>
<organism evidence="5 6">
    <name type="scientific">Pseudomonas kribbensis</name>
    <dbReference type="NCBI Taxonomy" id="1628086"/>
    <lineage>
        <taxon>Bacteria</taxon>
        <taxon>Pseudomonadati</taxon>
        <taxon>Pseudomonadota</taxon>
        <taxon>Gammaproteobacteria</taxon>
        <taxon>Pseudomonadales</taxon>
        <taxon>Pseudomonadaceae</taxon>
        <taxon>Pseudomonas</taxon>
    </lineage>
</organism>
<name>A0A4Y8VMN9_9PSED</name>
<dbReference type="GO" id="GO:0003677">
    <property type="term" value="F:DNA binding"/>
    <property type="evidence" value="ECO:0007669"/>
    <property type="project" value="UniProtKB-KW"/>
</dbReference>
<evidence type="ECO:0000313" key="6">
    <source>
        <dbReference type="Proteomes" id="UP000297555"/>
    </source>
</evidence>
<evidence type="ECO:0000256" key="4">
    <source>
        <dbReference type="ARBA" id="ARBA00023163"/>
    </source>
</evidence>
<keyword evidence="3" id="KW-0238">DNA-binding</keyword>
<dbReference type="AlphaFoldDB" id="A0A4Y8VMN9"/>
<evidence type="ECO:0000256" key="3">
    <source>
        <dbReference type="ARBA" id="ARBA00023125"/>
    </source>
</evidence>
<dbReference type="EMBL" id="SPDQ01000011">
    <property type="protein sequence ID" value="TFH81794.1"/>
    <property type="molecule type" value="Genomic_DNA"/>
</dbReference>
<keyword evidence="2" id="KW-0805">Transcription regulation</keyword>
<evidence type="ECO:0000313" key="5">
    <source>
        <dbReference type="EMBL" id="TFH81794.1"/>
    </source>
</evidence>
<protein>
    <submittedName>
        <fullName evidence="5">Antitermination protein Q</fullName>
    </submittedName>
</protein>